<keyword evidence="2" id="KW-1185">Reference proteome</keyword>
<proteinExistence type="predicted"/>
<gene>
    <name evidence="1" type="ORF">TrLO_g15103</name>
</gene>
<dbReference type="EMBL" id="BRXW01000079">
    <property type="protein sequence ID" value="GMI04824.1"/>
    <property type="molecule type" value="Genomic_DNA"/>
</dbReference>
<dbReference type="AlphaFoldDB" id="A0A9W7F681"/>
<organism evidence="1 2">
    <name type="scientific">Triparma laevis f. longispina</name>
    <dbReference type="NCBI Taxonomy" id="1714387"/>
    <lineage>
        <taxon>Eukaryota</taxon>
        <taxon>Sar</taxon>
        <taxon>Stramenopiles</taxon>
        <taxon>Ochrophyta</taxon>
        <taxon>Bolidophyceae</taxon>
        <taxon>Parmales</taxon>
        <taxon>Triparmaceae</taxon>
        <taxon>Triparma</taxon>
    </lineage>
</organism>
<protein>
    <submittedName>
        <fullName evidence="1">Uncharacterized protein</fullName>
    </submittedName>
</protein>
<name>A0A9W7F681_9STRA</name>
<accession>A0A9W7F681</accession>
<evidence type="ECO:0000313" key="1">
    <source>
        <dbReference type="EMBL" id="GMI04824.1"/>
    </source>
</evidence>
<feature type="non-terminal residue" evidence="1">
    <location>
        <position position="1"/>
    </location>
</feature>
<dbReference type="Proteomes" id="UP001165122">
    <property type="component" value="Unassembled WGS sequence"/>
</dbReference>
<reference evidence="2" key="1">
    <citation type="journal article" date="2023" name="Commun. Biol.">
        <title>Genome analysis of Parmales, the sister group of diatoms, reveals the evolutionary specialization of diatoms from phago-mixotrophs to photoautotrophs.</title>
        <authorList>
            <person name="Ban H."/>
            <person name="Sato S."/>
            <person name="Yoshikawa S."/>
            <person name="Yamada K."/>
            <person name="Nakamura Y."/>
            <person name="Ichinomiya M."/>
            <person name="Sato N."/>
            <person name="Blanc-Mathieu R."/>
            <person name="Endo H."/>
            <person name="Kuwata A."/>
            <person name="Ogata H."/>
        </authorList>
    </citation>
    <scope>NUCLEOTIDE SEQUENCE [LARGE SCALE GENOMIC DNA]</scope>
    <source>
        <strain evidence="2">NIES 3700</strain>
    </source>
</reference>
<evidence type="ECO:0000313" key="2">
    <source>
        <dbReference type="Proteomes" id="UP001165122"/>
    </source>
</evidence>
<comment type="caution">
    <text evidence="1">The sequence shown here is derived from an EMBL/GenBank/DDBJ whole genome shotgun (WGS) entry which is preliminary data.</text>
</comment>
<sequence length="22" mass="2696">DFLLFVGCRVNQYEQIRNKSCY</sequence>